<dbReference type="NCBIfam" id="TIGR00374">
    <property type="entry name" value="flippase-like domain"/>
    <property type="match status" value="1"/>
</dbReference>
<feature type="transmembrane region" description="Helical" evidence="7">
    <location>
        <begin position="119"/>
        <end position="142"/>
    </location>
</feature>
<evidence type="ECO:0000256" key="7">
    <source>
        <dbReference type="SAM" id="Phobius"/>
    </source>
</evidence>
<sequence length="337" mass="34124">MDGPQRRALILGAGGAVLLLAVLFVVVGVDRIVDALAAADPGLVAVTLGLGLCWLAAWSLMLRAVLGALDVEMSVRTAFLVYSGAAFANNVTPFGQAGGEPVAAALISKVGEARYETGLVGIASVDVLNVVPSVSLVFIGVGSYAATTAVGDRVGFAVASAVALIAAIVSAIAFVWRYRVAVVDRVPGAVGPFLGRFDRFDAETIEAGLADRLGNFFADIERVGTDRPRLLGIVALSLFGWLFQAAALTAAFAAIGHPISPVIPVFVVPLSYVAGATPLPGGLGGIEAALVGLLVPTTGVAASAITAAVLVFRGAVYWVPMVIGGASASALGVRAFE</sequence>
<feature type="transmembrane region" description="Helical" evidence="7">
    <location>
        <begin position="317"/>
        <end position="336"/>
    </location>
</feature>
<evidence type="ECO:0000313" key="9">
    <source>
        <dbReference type="Proteomes" id="UP000037747"/>
    </source>
</evidence>
<organism evidence="8 9">
    <name type="scientific">Halorubrum tropicale</name>
    <dbReference type="NCBI Taxonomy" id="1765655"/>
    <lineage>
        <taxon>Archaea</taxon>
        <taxon>Methanobacteriati</taxon>
        <taxon>Methanobacteriota</taxon>
        <taxon>Stenosarchaea group</taxon>
        <taxon>Halobacteria</taxon>
        <taxon>Halobacteriales</taxon>
        <taxon>Haloferacaceae</taxon>
        <taxon>Halorubrum</taxon>
    </lineage>
</organism>
<evidence type="ECO:0000256" key="5">
    <source>
        <dbReference type="ARBA" id="ARBA00022989"/>
    </source>
</evidence>
<keyword evidence="4 7" id="KW-0812">Transmembrane</keyword>
<evidence type="ECO:0008006" key="10">
    <source>
        <dbReference type="Google" id="ProtNLM"/>
    </source>
</evidence>
<feature type="transmembrane region" description="Helical" evidence="7">
    <location>
        <begin position="288"/>
        <end position="311"/>
    </location>
</feature>
<dbReference type="PATRIC" id="fig|1705389.3.peg.3303"/>
<keyword evidence="5 7" id="KW-1133">Transmembrane helix</keyword>
<dbReference type="Pfam" id="PF03706">
    <property type="entry name" value="LPG_synthase_TM"/>
    <property type="match status" value="1"/>
</dbReference>
<comment type="subcellular location">
    <subcellularLocation>
        <location evidence="1">Cell membrane</location>
        <topology evidence="1">Multi-pass membrane protein</topology>
    </subcellularLocation>
</comment>
<dbReference type="PANTHER" id="PTHR39087:SF2">
    <property type="entry name" value="UPF0104 MEMBRANE PROTEIN MJ1595"/>
    <property type="match status" value="1"/>
</dbReference>
<reference evidence="8 9" key="1">
    <citation type="submission" date="2015-08" db="EMBL/GenBank/DDBJ databases">
        <title>Genomes of Isolates from Cabo Rojo, PR.</title>
        <authorList>
            <person name="Sanchez-Nieves R.L."/>
            <person name="Montalvo-Rodriguez R."/>
        </authorList>
    </citation>
    <scope>NUCLEOTIDE SEQUENCE [LARGE SCALE GENOMIC DNA]</scope>
    <source>
        <strain evidence="8 9">5</strain>
    </source>
</reference>
<dbReference type="GO" id="GO:0005886">
    <property type="term" value="C:plasma membrane"/>
    <property type="evidence" value="ECO:0007669"/>
    <property type="project" value="UniProtKB-SubCell"/>
</dbReference>
<keyword evidence="6 7" id="KW-0472">Membrane</keyword>
<gene>
    <name evidence="8" type="ORF">AMR74_06635</name>
</gene>
<dbReference type="Proteomes" id="UP000037747">
    <property type="component" value="Unassembled WGS sequence"/>
</dbReference>
<feature type="transmembrane region" description="Helical" evidence="7">
    <location>
        <begin position="154"/>
        <end position="176"/>
    </location>
</feature>
<evidence type="ECO:0000256" key="2">
    <source>
        <dbReference type="ARBA" id="ARBA00011061"/>
    </source>
</evidence>
<accession>A0A0M9AR03</accession>
<evidence type="ECO:0000256" key="3">
    <source>
        <dbReference type="ARBA" id="ARBA00022475"/>
    </source>
</evidence>
<evidence type="ECO:0000256" key="1">
    <source>
        <dbReference type="ARBA" id="ARBA00004651"/>
    </source>
</evidence>
<dbReference type="STRING" id="1765655.AMR74_06635"/>
<protein>
    <recommendedName>
        <fullName evidence="10">TIGR00374 family protein</fullName>
    </recommendedName>
</protein>
<proteinExistence type="inferred from homology"/>
<feature type="transmembrane region" description="Helical" evidence="7">
    <location>
        <begin position="230"/>
        <end position="255"/>
    </location>
</feature>
<dbReference type="RefSeq" id="WP_053771272.1">
    <property type="nucleotide sequence ID" value="NZ_LIST01000002.1"/>
</dbReference>
<feature type="transmembrane region" description="Helical" evidence="7">
    <location>
        <begin position="261"/>
        <end position="281"/>
    </location>
</feature>
<keyword evidence="3" id="KW-1003">Cell membrane</keyword>
<dbReference type="InterPro" id="IPR022791">
    <property type="entry name" value="L-PG_synthase/AglD"/>
</dbReference>
<feature type="transmembrane region" description="Helical" evidence="7">
    <location>
        <begin position="9"/>
        <end position="29"/>
    </location>
</feature>
<evidence type="ECO:0000256" key="4">
    <source>
        <dbReference type="ARBA" id="ARBA00022692"/>
    </source>
</evidence>
<dbReference type="PANTHER" id="PTHR39087">
    <property type="entry name" value="UPF0104 MEMBRANE PROTEIN MJ1595"/>
    <property type="match status" value="1"/>
</dbReference>
<evidence type="ECO:0000256" key="6">
    <source>
        <dbReference type="ARBA" id="ARBA00023136"/>
    </source>
</evidence>
<keyword evidence="9" id="KW-1185">Reference proteome</keyword>
<dbReference type="EMBL" id="LIST01000002">
    <property type="protein sequence ID" value="KOX97097.1"/>
    <property type="molecule type" value="Genomic_DNA"/>
</dbReference>
<evidence type="ECO:0000313" key="8">
    <source>
        <dbReference type="EMBL" id="KOX97097.1"/>
    </source>
</evidence>
<dbReference type="AlphaFoldDB" id="A0A0M9AR03"/>
<feature type="transmembrane region" description="Helical" evidence="7">
    <location>
        <begin position="41"/>
        <end position="66"/>
    </location>
</feature>
<comment type="similarity">
    <text evidence="2">Belongs to the UPF0104 family.</text>
</comment>
<name>A0A0M9AR03_9EURY</name>
<comment type="caution">
    <text evidence="8">The sequence shown here is derived from an EMBL/GenBank/DDBJ whole genome shotgun (WGS) entry which is preliminary data.</text>
</comment>
<dbReference type="OrthoDB" id="15513at2157"/>